<dbReference type="InterPro" id="IPR011006">
    <property type="entry name" value="CheY-like_superfamily"/>
</dbReference>
<dbReference type="SMART" id="SM00448">
    <property type="entry name" value="REC"/>
    <property type="match status" value="1"/>
</dbReference>
<dbReference type="PANTHER" id="PTHR43214">
    <property type="entry name" value="TWO-COMPONENT RESPONSE REGULATOR"/>
    <property type="match status" value="1"/>
</dbReference>
<keyword evidence="2 6" id="KW-0238">DNA-binding</keyword>
<dbReference type="Pfam" id="PF00072">
    <property type="entry name" value="Response_reg"/>
    <property type="match status" value="1"/>
</dbReference>
<name>A0A5C1ANN0_9BACT</name>
<dbReference type="Proteomes" id="UP000324974">
    <property type="component" value="Chromosome"/>
</dbReference>
<dbReference type="GO" id="GO:0003677">
    <property type="term" value="F:DNA binding"/>
    <property type="evidence" value="ECO:0007669"/>
    <property type="project" value="UniProtKB-KW"/>
</dbReference>
<dbReference type="Gene3D" id="3.40.50.2300">
    <property type="match status" value="1"/>
</dbReference>
<reference evidence="7" key="1">
    <citation type="submission" date="2019-08" db="EMBL/GenBank/DDBJ databases">
        <title>Limnoglobus roseus gen. nov., sp. nov., a novel freshwater planctomycete with a giant genome from the family Gemmataceae.</title>
        <authorList>
            <person name="Kulichevskaya I.S."/>
            <person name="Naumoff D.G."/>
            <person name="Miroshnikov K."/>
            <person name="Ivanova A."/>
            <person name="Philippov D.A."/>
            <person name="Hakobyan A."/>
            <person name="Rijpstra I.C."/>
            <person name="Sinninghe Damste J.S."/>
            <person name="Liesack W."/>
            <person name="Dedysh S.N."/>
        </authorList>
    </citation>
    <scope>NUCLEOTIDE SEQUENCE [LARGE SCALE GENOMIC DNA]</scope>
    <source>
        <strain evidence="7">PX52</strain>
    </source>
</reference>
<dbReference type="PRINTS" id="PR00038">
    <property type="entry name" value="HTHLUXR"/>
</dbReference>
<dbReference type="Pfam" id="PF00196">
    <property type="entry name" value="GerE"/>
    <property type="match status" value="1"/>
</dbReference>
<accession>A0A5C1ANN0</accession>
<organism evidence="6 7">
    <name type="scientific">Limnoglobus roseus</name>
    <dbReference type="NCBI Taxonomy" id="2598579"/>
    <lineage>
        <taxon>Bacteria</taxon>
        <taxon>Pseudomonadati</taxon>
        <taxon>Planctomycetota</taxon>
        <taxon>Planctomycetia</taxon>
        <taxon>Gemmatales</taxon>
        <taxon>Gemmataceae</taxon>
        <taxon>Limnoglobus</taxon>
    </lineage>
</organism>
<dbReference type="InterPro" id="IPR039420">
    <property type="entry name" value="WalR-like"/>
</dbReference>
<dbReference type="SUPFAM" id="SSF52172">
    <property type="entry name" value="CheY-like"/>
    <property type="match status" value="1"/>
</dbReference>
<keyword evidence="7" id="KW-1185">Reference proteome</keyword>
<dbReference type="InterPro" id="IPR016032">
    <property type="entry name" value="Sig_transdc_resp-reg_C-effctor"/>
</dbReference>
<dbReference type="PROSITE" id="PS50043">
    <property type="entry name" value="HTH_LUXR_2"/>
    <property type="match status" value="1"/>
</dbReference>
<dbReference type="EMBL" id="CP042425">
    <property type="protein sequence ID" value="QEL21009.1"/>
    <property type="molecule type" value="Genomic_DNA"/>
</dbReference>
<dbReference type="SUPFAM" id="SSF46894">
    <property type="entry name" value="C-terminal effector domain of the bipartite response regulators"/>
    <property type="match status" value="1"/>
</dbReference>
<dbReference type="InterPro" id="IPR001789">
    <property type="entry name" value="Sig_transdc_resp-reg_receiver"/>
</dbReference>
<dbReference type="AlphaFoldDB" id="A0A5C1ANN0"/>
<evidence type="ECO:0000256" key="3">
    <source>
        <dbReference type="PROSITE-ProRule" id="PRU00169"/>
    </source>
</evidence>
<keyword evidence="1 3" id="KW-0597">Phosphoprotein</keyword>
<evidence type="ECO:0000256" key="1">
    <source>
        <dbReference type="ARBA" id="ARBA00022553"/>
    </source>
</evidence>
<feature type="modified residue" description="4-aspartylphosphate" evidence="3">
    <location>
        <position position="56"/>
    </location>
</feature>
<dbReference type="InterPro" id="IPR000792">
    <property type="entry name" value="Tscrpt_reg_LuxR_C"/>
</dbReference>
<dbReference type="PROSITE" id="PS50110">
    <property type="entry name" value="RESPONSE_REGULATORY"/>
    <property type="match status" value="1"/>
</dbReference>
<evidence type="ECO:0000259" key="4">
    <source>
        <dbReference type="PROSITE" id="PS50043"/>
    </source>
</evidence>
<gene>
    <name evidence="6" type="ORF">PX52LOC_08138</name>
</gene>
<dbReference type="GO" id="GO:0006355">
    <property type="term" value="P:regulation of DNA-templated transcription"/>
    <property type="evidence" value="ECO:0007669"/>
    <property type="project" value="InterPro"/>
</dbReference>
<dbReference type="OrthoDB" id="9796655at2"/>
<dbReference type="CDD" id="cd06170">
    <property type="entry name" value="LuxR_C_like"/>
    <property type="match status" value="1"/>
</dbReference>
<dbReference type="GO" id="GO:0000160">
    <property type="term" value="P:phosphorelay signal transduction system"/>
    <property type="evidence" value="ECO:0007669"/>
    <property type="project" value="InterPro"/>
</dbReference>
<dbReference type="RefSeq" id="WP_149115253.1">
    <property type="nucleotide sequence ID" value="NZ_CP042425.1"/>
</dbReference>
<evidence type="ECO:0000313" key="6">
    <source>
        <dbReference type="EMBL" id="QEL21009.1"/>
    </source>
</evidence>
<evidence type="ECO:0000259" key="5">
    <source>
        <dbReference type="PROSITE" id="PS50110"/>
    </source>
</evidence>
<dbReference type="InterPro" id="IPR058245">
    <property type="entry name" value="NreC/VraR/RcsB-like_REC"/>
</dbReference>
<dbReference type="KEGG" id="lrs:PX52LOC_08138"/>
<dbReference type="SMART" id="SM00421">
    <property type="entry name" value="HTH_LUXR"/>
    <property type="match status" value="1"/>
</dbReference>
<feature type="domain" description="HTH luxR-type" evidence="4">
    <location>
        <begin position="142"/>
        <end position="207"/>
    </location>
</feature>
<dbReference type="CDD" id="cd17535">
    <property type="entry name" value="REC_NarL-like"/>
    <property type="match status" value="1"/>
</dbReference>
<proteinExistence type="predicted"/>
<feature type="domain" description="Response regulatory" evidence="5">
    <location>
        <begin position="5"/>
        <end position="121"/>
    </location>
</feature>
<evidence type="ECO:0000313" key="7">
    <source>
        <dbReference type="Proteomes" id="UP000324974"/>
    </source>
</evidence>
<protein>
    <submittedName>
        <fullName evidence="6">DNA-binding response regulator</fullName>
    </submittedName>
</protein>
<sequence length="230" mass="24892">MNRIEVVVADDHAVLRDGLRMAIHTQADLVVVGEAGTGPEAVDRVRETEPRVLCLDLSMPGWGSTTTIEKVREVSARTRVLVFTMHDDPAYARTALAAGADGFLLKTNPTAVLLNAIRTVAAGKSVIDPILRPALDEVPDHPLQGVAGLSRREREVLDLLVRGHTHQEIADRLFVSVKTVETYRARVREKTGLKTRADFVCYGVDAGLLATKDPSGTVKAAEGRLTPSDV</sequence>
<evidence type="ECO:0000256" key="2">
    <source>
        <dbReference type="ARBA" id="ARBA00023125"/>
    </source>
</evidence>